<evidence type="ECO:0000313" key="2">
    <source>
        <dbReference type="EMBL" id="MEA1079549.1"/>
    </source>
</evidence>
<comment type="caution">
    <text evidence="2">The sequence shown here is derived from an EMBL/GenBank/DDBJ whole genome shotgun (WGS) entry which is preliminary data.</text>
</comment>
<protein>
    <submittedName>
        <fullName evidence="2">Transporter substrate-binding domain-containing protein</fullName>
    </submittedName>
</protein>
<accession>A0ABU5NUS2</accession>
<evidence type="ECO:0000313" key="3">
    <source>
        <dbReference type="Proteomes" id="UP001305746"/>
    </source>
</evidence>
<dbReference type="SUPFAM" id="SSF53850">
    <property type="entry name" value="Periplasmic binding protein-like II"/>
    <property type="match status" value="1"/>
</dbReference>
<name>A0ABU5NUS2_9GAMM</name>
<sequence length="233" mass="26395">MERLRSLTPLLFLALLQMAPWPALSAPSAPKIVAVFEGIKREIAVDEGRLVGRFASYYRCVFERVDGDFQFVEMPLAQMLYQLKKGGIAAGLPLVQTSDRDEYADFGGLLFQTEYVYLLLKDLPPLGSTEGLTYAFVRRFVGDQLLQGQNPRVIHVSHWGQAVEMLKLGRADVVVLPWVLVDKYMDGYQGDYFERTAAWVNLSLYVSHAHGDSQLTASLRRAIRTCRYRNDLD</sequence>
<proteinExistence type="predicted"/>
<dbReference type="Gene3D" id="3.40.190.10">
    <property type="entry name" value="Periplasmic binding protein-like II"/>
    <property type="match status" value="2"/>
</dbReference>
<dbReference type="RefSeq" id="WP_322854069.1">
    <property type="nucleotide sequence ID" value="NZ_JAYDCJ010000001.1"/>
</dbReference>
<dbReference type="Proteomes" id="UP001305746">
    <property type="component" value="Unassembled WGS sequence"/>
</dbReference>
<organism evidence="2 3">
    <name type="scientific">Marinobacter qingdaonensis</name>
    <dbReference type="NCBI Taxonomy" id="3108486"/>
    <lineage>
        <taxon>Bacteria</taxon>
        <taxon>Pseudomonadati</taxon>
        <taxon>Pseudomonadota</taxon>
        <taxon>Gammaproteobacteria</taxon>
        <taxon>Pseudomonadales</taxon>
        <taxon>Marinobacteraceae</taxon>
        <taxon>Marinobacter</taxon>
    </lineage>
</organism>
<feature type="signal peptide" evidence="1">
    <location>
        <begin position="1"/>
        <end position="25"/>
    </location>
</feature>
<feature type="chain" id="PRO_5045925330" evidence="1">
    <location>
        <begin position="26"/>
        <end position="233"/>
    </location>
</feature>
<reference evidence="2 3" key="1">
    <citation type="submission" date="2023-12" db="EMBL/GenBank/DDBJ databases">
        <title>Marinobacter qingdaonensis sp. nov., isolated from the intertidal sediment of Qingdao, PR China.</title>
        <authorList>
            <person name="Li Y."/>
        </authorList>
    </citation>
    <scope>NUCLEOTIDE SEQUENCE [LARGE SCALE GENOMIC DNA]</scope>
    <source>
        <strain evidence="2 3">ASW11-75</strain>
    </source>
</reference>
<evidence type="ECO:0000256" key="1">
    <source>
        <dbReference type="SAM" id="SignalP"/>
    </source>
</evidence>
<keyword evidence="1" id="KW-0732">Signal</keyword>
<gene>
    <name evidence="2" type="ORF">U5822_02640</name>
</gene>
<keyword evidence="3" id="KW-1185">Reference proteome</keyword>
<dbReference type="EMBL" id="JAYDCJ010000001">
    <property type="protein sequence ID" value="MEA1079549.1"/>
    <property type="molecule type" value="Genomic_DNA"/>
</dbReference>